<dbReference type="SUPFAM" id="SSF47616">
    <property type="entry name" value="GST C-terminal domain-like"/>
    <property type="match status" value="1"/>
</dbReference>
<dbReference type="InterPro" id="IPR010987">
    <property type="entry name" value="Glutathione-S-Trfase_C-like"/>
</dbReference>
<gene>
    <name evidence="2" type="ORF">H072_6581</name>
</gene>
<dbReference type="InterPro" id="IPR036282">
    <property type="entry name" value="Glutathione-S-Trfase_C_sf"/>
</dbReference>
<dbReference type="STRING" id="1284197.S8BJV5"/>
<evidence type="ECO:0000313" key="3">
    <source>
        <dbReference type="Proteomes" id="UP000015100"/>
    </source>
</evidence>
<dbReference type="PANTHER" id="PTHR44051">
    <property type="entry name" value="GLUTATHIONE S-TRANSFERASE-RELATED"/>
    <property type="match status" value="1"/>
</dbReference>
<dbReference type="Pfam" id="PF00043">
    <property type="entry name" value="GST_C"/>
    <property type="match status" value="1"/>
</dbReference>
<name>S8BJV5_DACHA</name>
<proteinExistence type="predicted"/>
<organism evidence="2 3">
    <name type="scientific">Dactylellina haptotyla (strain CBS 200.50)</name>
    <name type="common">Nematode-trapping fungus</name>
    <name type="synonym">Monacrosporium haptotylum</name>
    <dbReference type="NCBI Taxonomy" id="1284197"/>
    <lineage>
        <taxon>Eukaryota</taxon>
        <taxon>Fungi</taxon>
        <taxon>Dikarya</taxon>
        <taxon>Ascomycota</taxon>
        <taxon>Pezizomycotina</taxon>
        <taxon>Orbiliomycetes</taxon>
        <taxon>Orbiliales</taxon>
        <taxon>Orbiliaceae</taxon>
        <taxon>Dactylellina</taxon>
    </lineage>
</organism>
<dbReference type="OMA" id="GLADFNM"/>
<dbReference type="EMBL" id="AQGS01000464">
    <property type="protein sequence ID" value="EPS39618.1"/>
    <property type="molecule type" value="Genomic_DNA"/>
</dbReference>
<evidence type="ECO:0000259" key="1">
    <source>
        <dbReference type="PROSITE" id="PS50405"/>
    </source>
</evidence>
<dbReference type="OrthoDB" id="2309723at2759"/>
<dbReference type="InterPro" id="IPR004046">
    <property type="entry name" value="GST_C"/>
</dbReference>
<reference evidence="2 3" key="1">
    <citation type="journal article" date="2013" name="PLoS Genet.">
        <title>Genomic mechanisms accounting for the adaptation to parasitism in nematode-trapping fungi.</title>
        <authorList>
            <person name="Meerupati T."/>
            <person name="Andersson K.M."/>
            <person name="Friman E."/>
            <person name="Kumar D."/>
            <person name="Tunlid A."/>
            <person name="Ahren D."/>
        </authorList>
    </citation>
    <scope>NUCLEOTIDE SEQUENCE [LARGE SCALE GENOMIC DNA]</scope>
    <source>
        <strain evidence="2 3">CBS 200.50</strain>
    </source>
</reference>
<sequence>MAKVQQHNYWPHSSPPGIPTVYCLSSSGAIRTLWALEELVANGKLNNYILKNYKRGKHAKAPEEMREGFRLGRSPILSVSPASAPKQPPIPFVESRLINQFLAIHYSNGLWDQPTPEDEARNVFFQEFSGTTFSTLTSLVLTMDLVPQATPWPFKPLIMAIFYPIVNIMKRHLEEPLQFLEDSLSEAQPWFSGPKLGLADFHMIFTFDTCVARGYFDAAKYPKLARWYDNISKMPTYQAAVRKMGSYDMKTFDSF</sequence>
<dbReference type="PANTHER" id="PTHR44051:SF9">
    <property type="entry name" value="GLUTATHIONE S-TRANSFERASE 1"/>
    <property type="match status" value="1"/>
</dbReference>
<reference evidence="3" key="2">
    <citation type="submission" date="2013-04" db="EMBL/GenBank/DDBJ databases">
        <title>Genomic mechanisms accounting for the adaptation to parasitism in nematode-trapping fungi.</title>
        <authorList>
            <person name="Ahren D.G."/>
        </authorList>
    </citation>
    <scope>NUCLEOTIDE SEQUENCE [LARGE SCALE GENOMIC DNA]</scope>
    <source>
        <strain evidence="3">CBS 200.50</strain>
    </source>
</reference>
<dbReference type="eggNOG" id="ENOG502SRBR">
    <property type="taxonomic scope" value="Eukaryota"/>
</dbReference>
<dbReference type="Gene3D" id="3.40.30.10">
    <property type="entry name" value="Glutaredoxin"/>
    <property type="match status" value="1"/>
</dbReference>
<dbReference type="AlphaFoldDB" id="S8BJV5"/>
<evidence type="ECO:0000313" key="2">
    <source>
        <dbReference type="EMBL" id="EPS39618.1"/>
    </source>
</evidence>
<feature type="domain" description="GST C-terminal" evidence="1">
    <location>
        <begin position="115"/>
        <end position="252"/>
    </location>
</feature>
<comment type="caution">
    <text evidence="2">The sequence shown here is derived from an EMBL/GenBank/DDBJ whole genome shotgun (WGS) entry which is preliminary data.</text>
</comment>
<dbReference type="Proteomes" id="UP000015100">
    <property type="component" value="Unassembled WGS sequence"/>
</dbReference>
<keyword evidence="3" id="KW-1185">Reference proteome</keyword>
<dbReference type="PROSITE" id="PS50405">
    <property type="entry name" value="GST_CTER"/>
    <property type="match status" value="1"/>
</dbReference>
<dbReference type="HOGENOM" id="CLU_011226_15_0_1"/>
<protein>
    <recommendedName>
        <fullName evidence="1">GST C-terminal domain-containing protein</fullName>
    </recommendedName>
</protein>
<dbReference type="Gene3D" id="1.20.1050.10">
    <property type="match status" value="1"/>
</dbReference>
<accession>S8BJV5</accession>